<evidence type="ECO:0000313" key="1">
    <source>
        <dbReference type="EMBL" id="MFC1428522.1"/>
    </source>
</evidence>
<name>A0ABV6WRF1_9ACTN</name>
<evidence type="ECO:0000313" key="2">
    <source>
        <dbReference type="Proteomes" id="UP001592529"/>
    </source>
</evidence>
<comment type="caution">
    <text evidence="1">The sequence shown here is derived from an EMBL/GenBank/DDBJ whole genome shotgun (WGS) entry which is preliminary data.</text>
</comment>
<protein>
    <submittedName>
        <fullName evidence="1">Uncharacterized protein</fullName>
    </submittedName>
</protein>
<organism evidence="1 2">
    <name type="scientific">Streptacidiphilus alkalitolerans</name>
    <dbReference type="NCBI Taxonomy" id="3342712"/>
    <lineage>
        <taxon>Bacteria</taxon>
        <taxon>Bacillati</taxon>
        <taxon>Actinomycetota</taxon>
        <taxon>Actinomycetes</taxon>
        <taxon>Kitasatosporales</taxon>
        <taxon>Streptomycetaceae</taxon>
        <taxon>Streptacidiphilus</taxon>
    </lineage>
</organism>
<reference evidence="1 2" key="1">
    <citation type="submission" date="2024-09" db="EMBL/GenBank/DDBJ databases">
        <authorList>
            <person name="Lee S.D."/>
        </authorList>
    </citation>
    <scope>NUCLEOTIDE SEQUENCE [LARGE SCALE GENOMIC DNA]</scope>
    <source>
        <strain evidence="1 2">N1-12</strain>
    </source>
</reference>
<sequence>MTMPSKKKLFLAVLIPVQVVSARLAWRDLAQRSEDQVKGSKTLWRGFVLLNPGNWLFGRR</sequence>
<dbReference type="EMBL" id="JBHFAA010000025">
    <property type="protein sequence ID" value="MFC1428522.1"/>
    <property type="molecule type" value="Genomic_DNA"/>
</dbReference>
<dbReference type="RefSeq" id="WP_380527898.1">
    <property type="nucleotide sequence ID" value="NZ_JBHFAA010000025.1"/>
</dbReference>
<proteinExistence type="predicted"/>
<gene>
    <name evidence="1" type="ORF">ACEZCY_35710</name>
</gene>
<accession>A0ABV6WRF1</accession>
<keyword evidence="2" id="KW-1185">Reference proteome</keyword>
<dbReference type="Proteomes" id="UP001592529">
    <property type="component" value="Unassembled WGS sequence"/>
</dbReference>